<feature type="domain" description="Butirosin biosynthesis protein H N-terminal" evidence="1">
    <location>
        <begin position="15"/>
        <end position="145"/>
    </location>
</feature>
<evidence type="ECO:0000259" key="2">
    <source>
        <dbReference type="Pfam" id="PF16169"/>
    </source>
</evidence>
<feature type="domain" description="DUF4872" evidence="2">
    <location>
        <begin position="170"/>
        <end position="342"/>
    </location>
</feature>
<name>A0A8B5W2X3_ENTAV</name>
<reference evidence="3 4" key="1">
    <citation type="submission" date="2017-10" db="EMBL/GenBank/DDBJ databases">
        <title>FDA dAtabase for Regulatory Grade micrObial Sequences (FDA-ARGOS): Supporting development and validation of Infectious Disease Dx tests.</title>
        <authorList>
            <person name="Campos J."/>
            <person name="Goldberg B."/>
            <person name="Tallon L.J."/>
            <person name="Sadzewicz L."/>
            <person name="Sengamalay N."/>
            <person name="Ott S."/>
            <person name="Godinez A."/>
            <person name="Nagaraj S."/>
            <person name="Vyas G."/>
            <person name="Aluvathingal J."/>
            <person name="Nadendla S."/>
            <person name="Geyer C."/>
            <person name="Nandy P."/>
            <person name="Hobson J."/>
            <person name="Sichtig H."/>
        </authorList>
    </citation>
    <scope>NUCLEOTIDE SEQUENCE [LARGE SCALE GENOMIC DNA]</scope>
    <source>
        <strain evidence="3 4">FDAARGOS_185</strain>
    </source>
</reference>
<dbReference type="AlphaFoldDB" id="A0A8B5W2X3"/>
<organism evidence="3 4">
    <name type="scientific">Enterococcus avium</name>
    <name type="common">Streptococcus avium</name>
    <dbReference type="NCBI Taxonomy" id="33945"/>
    <lineage>
        <taxon>Bacteria</taxon>
        <taxon>Bacillati</taxon>
        <taxon>Bacillota</taxon>
        <taxon>Bacilli</taxon>
        <taxon>Lactobacillales</taxon>
        <taxon>Enterococcaceae</taxon>
        <taxon>Enterococcus</taxon>
    </lineage>
</organism>
<evidence type="ECO:0000313" key="3">
    <source>
        <dbReference type="EMBL" id="TRZ34242.1"/>
    </source>
</evidence>
<sequence>MEYVISEFKPMGGKHCITNALKQVFEYYQIPMTEAMLFGMGTALGFAYVNLAHSPMISGRSKPIEFEQKLAERLQIEINCRQPKNAATGFAKAKKLLQLNQPVMVYVDMAYMKYLGLNSASHFGGHAVVLFGYDDERQIFYVSDRDHSNFPIRTPKGTIANDYHLVSYQEMENARSSSFRPFPANNKYLTFDFSSYKAPTAETITAAINETCETMLRPPAQLLGINGITKFSREIIKWRAFDQKKLKTAGITNYFQISKDGGTGGGIFRKMYGEFLLEAEPILSKEELGEIGRQFINIAEAWDQLAELFWQLGSTGNQELLRSMSVEIARLGDLERIALERLQIVINA</sequence>
<proteinExistence type="predicted"/>
<protein>
    <recommendedName>
        <fullName evidence="5">DUF4872 domain-containing protein</fullName>
    </recommendedName>
</protein>
<dbReference type="Gene3D" id="3.90.70.10">
    <property type="entry name" value="Cysteine proteinases"/>
    <property type="match status" value="1"/>
</dbReference>
<evidence type="ECO:0000259" key="1">
    <source>
        <dbReference type="Pfam" id="PF14399"/>
    </source>
</evidence>
<dbReference type="InterPro" id="IPR032369">
    <property type="entry name" value="DUF4872"/>
</dbReference>
<comment type="caution">
    <text evidence="3">The sequence shown here is derived from an EMBL/GenBank/DDBJ whole genome shotgun (WGS) entry which is preliminary data.</text>
</comment>
<dbReference type="RefSeq" id="WP_144324952.1">
    <property type="nucleotide sequence ID" value="NZ_JAJCJG010000034.1"/>
</dbReference>
<dbReference type="InterPro" id="IPR026935">
    <property type="entry name" value="BtrH_N"/>
</dbReference>
<dbReference type="Pfam" id="PF14399">
    <property type="entry name" value="BtrH_N"/>
    <property type="match status" value="1"/>
</dbReference>
<evidence type="ECO:0008006" key="5">
    <source>
        <dbReference type="Google" id="ProtNLM"/>
    </source>
</evidence>
<dbReference type="Pfam" id="PF16169">
    <property type="entry name" value="DUF4872"/>
    <property type="match status" value="1"/>
</dbReference>
<evidence type="ECO:0000313" key="4">
    <source>
        <dbReference type="Proteomes" id="UP000316316"/>
    </source>
</evidence>
<dbReference type="Proteomes" id="UP000316316">
    <property type="component" value="Unassembled WGS sequence"/>
</dbReference>
<dbReference type="EMBL" id="PDXQ01000001">
    <property type="protein sequence ID" value="TRZ34242.1"/>
    <property type="molecule type" value="Genomic_DNA"/>
</dbReference>
<gene>
    <name evidence="3" type="ORF">AUF17_09220</name>
</gene>
<accession>A0A8B5W2X3</accession>